<name>A0A1G6KZU4_9FIRM</name>
<dbReference type="GO" id="GO:0062193">
    <property type="term" value="F:D-ribose pyranase activity"/>
    <property type="evidence" value="ECO:0007669"/>
    <property type="project" value="UniProtKB-EC"/>
</dbReference>
<sequence length="131" mass="14610">MKKNGIINSELVRVIAEMGHKDGLTIADCGLPIPEKVERVDLSLTKGYPKFLEILKAVLNDLVVEKAILAAEIKEKSPKLEAKIKKMLPDIEIEYIPHTEFKKETNNSRAVVRSGEIIPYANIILISGVDF</sequence>
<feature type="binding site" evidence="6">
    <location>
        <begin position="120"/>
        <end position="122"/>
    </location>
    <ligand>
        <name>substrate</name>
    </ligand>
</feature>
<dbReference type="Proteomes" id="UP000324896">
    <property type="component" value="Unassembled WGS sequence"/>
</dbReference>
<dbReference type="AlphaFoldDB" id="A0A1G6KZU4"/>
<keyword evidence="4 6" id="KW-0413">Isomerase</keyword>
<dbReference type="Pfam" id="PF05025">
    <property type="entry name" value="RbsD_FucU"/>
    <property type="match status" value="1"/>
</dbReference>
<dbReference type="RefSeq" id="WP_149796688.1">
    <property type="nucleotide sequence ID" value="NZ_FMYT01000005.1"/>
</dbReference>
<comment type="subcellular location">
    <subcellularLocation>
        <location evidence="6">Cytoplasm</location>
    </subcellularLocation>
</comment>
<comment type="subunit">
    <text evidence="6">Homodecamer.</text>
</comment>
<keyword evidence="3 6" id="KW-0963">Cytoplasm</keyword>
<evidence type="ECO:0000256" key="6">
    <source>
        <dbReference type="HAMAP-Rule" id="MF_01661"/>
    </source>
</evidence>
<gene>
    <name evidence="6" type="primary">rbsD</name>
    <name evidence="7" type="ORF">SAMN04488597_10544</name>
</gene>
<comment type="function">
    <text evidence="6">Catalyzes the interconversion of beta-pyran and beta-furan forms of D-ribose.</text>
</comment>
<evidence type="ECO:0000313" key="8">
    <source>
        <dbReference type="Proteomes" id="UP000324896"/>
    </source>
</evidence>
<proteinExistence type="inferred from homology"/>
<dbReference type="GO" id="GO:0048029">
    <property type="term" value="F:monosaccharide binding"/>
    <property type="evidence" value="ECO:0007669"/>
    <property type="project" value="InterPro"/>
</dbReference>
<accession>A0A1G6KZU4</accession>
<evidence type="ECO:0000256" key="5">
    <source>
        <dbReference type="ARBA" id="ARBA00023277"/>
    </source>
</evidence>
<feature type="binding site" evidence="6">
    <location>
        <position position="28"/>
    </location>
    <ligand>
        <name>substrate</name>
    </ligand>
</feature>
<comment type="similarity">
    <text evidence="6">Belongs to the RbsD / FucU family. RbsD subfamily.</text>
</comment>
<evidence type="ECO:0000256" key="3">
    <source>
        <dbReference type="ARBA" id="ARBA00022490"/>
    </source>
</evidence>
<evidence type="ECO:0000256" key="1">
    <source>
        <dbReference type="ARBA" id="ARBA00000223"/>
    </source>
</evidence>
<dbReference type="PANTHER" id="PTHR37831">
    <property type="entry name" value="D-RIBOSE PYRANASE"/>
    <property type="match status" value="1"/>
</dbReference>
<evidence type="ECO:0000256" key="4">
    <source>
        <dbReference type="ARBA" id="ARBA00023235"/>
    </source>
</evidence>
<dbReference type="GO" id="GO:0016872">
    <property type="term" value="F:intramolecular lyase activity"/>
    <property type="evidence" value="ECO:0007669"/>
    <property type="project" value="UniProtKB-UniRule"/>
</dbReference>
<dbReference type="NCBIfam" id="NF008761">
    <property type="entry name" value="PRK11797.1"/>
    <property type="match status" value="1"/>
</dbReference>
<protein>
    <recommendedName>
        <fullName evidence="2 6">D-ribose pyranase</fullName>
        <ecNumber evidence="2 6">5.4.99.62</ecNumber>
    </recommendedName>
</protein>
<feature type="active site" description="Proton donor" evidence="6">
    <location>
        <position position="20"/>
    </location>
</feature>
<dbReference type="PANTHER" id="PTHR37831:SF1">
    <property type="entry name" value="D-RIBOSE PYRANASE"/>
    <property type="match status" value="1"/>
</dbReference>
<dbReference type="SUPFAM" id="SSF102546">
    <property type="entry name" value="RbsD-like"/>
    <property type="match status" value="1"/>
</dbReference>
<keyword evidence="5 6" id="KW-0119">Carbohydrate metabolism</keyword>
<comment type="pathway">
    <text evidence="6">Carbohydrate metabolism; D-ribose degradation; D-ribose 5-phosphate from beta-D-ribopyranose: step 1/2.</text>
</comment>
<dbReference type="InterPro" id="IPR023064">
    <property type="entry name" value="D-ribose_pyranase"/>
</dbReference>
<reference evidence="7 8" key="1">
    <citation type="submission" date="2016-10" db="EMBL/GenBank/DDBJ databases">
        <authorList>
            <person name="Varghese N."/>
            <person name="Submissions S."/>
        </authorList>
    </citation>
    <scope>NUCLEOTIDE SEQUENCE [LARGE SCALE GENOMIC DNA]</scope>
    <source>
        <strain evidence="7 8">WG10</strain>
    </source>
</reference>
<dbReference type="InterPro" id="IPR023750">
    <property type="entry name" value="RbsD-like_sf"/>
</dbReference>
<dbReference type="GO" id="GO:0005829">
    <property type="term" value="C:cytosol"/>
    <property type="evidence" value="ECO:0007669"/>
    <property type="project" value="TreeGrafter"/>
</dbReference>
<evidence type="ECO:0000313" key="7">
    <source>
        <dbReference type="EMBL" id="SDC35876.1"/>
    </source>
</evidence>
<feature type="binding site" evidence="6">
    <location>
        <position position="98"/>
    </location>
    <ligand>
        <name>substrate</name>
    </ligand>
</feature>
<dbReference type="EC" id="5.4.99.62" evidence="2 6"/>
<dbReference type="UniPathway" id="UPA00916">
    <property type="reaction ID" value="UER00888"/>
</dbReference>
<dbReference type="HAMAP" id="MF_01661">
    <property type="entry name" value="D_rib_pyranase"/>
    <property type="match status" value="1"/>
</dbReference>
<evidence type="ECO:0000256" key="2">
    <source>
        <dbReference type="ARBA" id="ARBA00012862"/>
    </source>
</evidence>
<organism evidence="7 8">
    <name type="scientific">Halanaerobium congolense</name>
    <dbReference type="NCBI Taxonomy" id="54121"/>
    <lineage>
        <taxon>Bacteria</taxon>
        <taxon>Bacillati</taxon>
        <taxon>Bacillota</taxon>
        <taxon>Clostridia</taxon>
        <taxon>Halanaerobiales</taxon>
        <taxon>Halanaerobiaceae</taxon>
        <taxon>Halanaerobium</taxon>
    </lineage>
</organism>
<dbReference type="EMBL" id="FMYT01000005">
    <property type="protein sequence ID" value="SDC35876.1"/>
    <property type="molecule type" value="Genomic_DNA"/>
</dbReference>
<dbReference type="GO" id="GO:0019303">
    <property type="term" value="P:D-ribose catabolic process"/>
    <property type="evidence" value="ECO:0007669"/>
    <property type="project" value="UniProtKB-UniRule"/>
</dbReference>
<dbReference type="Gene3D" id="3.40.1650.10">
    <property type="entry name" value="RbsD-like domain"/>
    <property type="match status" value="1"/>
</dbReference>
<dbReference type="InterPro" id="IPR007721">
    <property type="entry name" value="RbsD_FucU"/>
</dbReference>
<comment type="catalytic activity">
    <reaction evidence="1 6">
        <text>beta-D-ribopyranose = beta-D-ribofuranose</text>
        <dbReference type="Rhea" id="RHEA:25432"/>
        <dbReference type="ChEBI" id="CHEBI:27476"/>
        <dbReference type="ChEBI" id="CHEBI:47002"/>
        <dbReference type="EC" id="5.4.99.62"/>
    </reaction>
</comment>